<dbReference type="InterPro" id="IPR019459">
    <property type="entry name" value="GRAB"/>
</dbReference>
<dbReference type="OMA" id="QAMHNWE"/>
<evidence type="ECO:0000259" key="5">
    <source>
        <dbReference type="PROSITE" id="PS50913"/>
    </source>
</evidence>
<feature type="domain" description="GRIP" evidence="5">
    <location>
        <begin position="333"/>
        <end position="384"/>
    </location>
</feature>
<organism evidence="6 7">
    <name type="scientific">Hypholoma sublateritium (strain FD-334 SS-4)</name>
    <dbReference type="NCBI Taxonomy" id="945553"/>
    <lineage>
        <taxon>Eukaryota</taxon>
        <taxon>Fungi</taxon>
        <taxon>Dikarya</taxon>
        <taxon>Basidiomycota</taxon>
        <taxon>Agaricomycotina</taxon>
        <taxon>Agaricomycetes</taxon>
        <taxon>Agaricomycetidae</taxon>
        <taxon>Agaricales</taxon>
        <taxon>Agaricineae</taxon>
        <taxon>Strophariaceae</taxon>
        <taxon>Hypholoma</taxon>
    </lineage>
</organism>
<sequence length="509" mass="57554">MPTSHRSSGSFSASANTPPKEARVSIDSERSFDVGTPHVLQNGAHESEQSNGGDDDGDDPVHKLQRELDRTKEEKETLAAQYRNLLAKLTQMRTSLGNKLQQDAEELDRREQLVQQLTAEKDDLATTVETLKTELISSHEEAERASSKLDALRSRVLQENAQETQQRERELRETQLELEQCRMEREEWERAAQQEQVVSEDLRTEVDTLRRDLEMEIAARARDTAELEREREKTENLQSVLQDFQSSKDHELRQAVKDYESQLLQTTQSLAEYKHRALTAELQLEESHTNIIRTQEFEKEIKEKKLLIDKLRHEAVIINEHLMEALRRLKRNSSDTNVDRRLVTNVVLSFLSTPRADSKRFEMLTLLASILSWNDQERERAGLQRVNPAEPAHGSSFWSRSSTSASRPNPELEKSDETESFSRRWVEFLLTEAAGGDSVSQPSAAPRSSLSSMPGSPMSGGFPSSPQNKPGTRRLSSLGSAAAMSSSPNLLGPPPPRKGKEREHVASES</sequence>
<feature type="compositionally biased region" description="Basic and acidic residues" evidence="4">
    <location>
        <begin position="498"/>
        <end position="509"/>
    </location>
</feature>
<feature type="compositionally biased region" description="Basic and acidic residues" evidence="4">
    <location>
        <begin position="59"/>
        <end position="75"/>
    </location>
</feature>
<accession>A0A0D2LDN8</accession>
<feature type="compositionally biased region" description="Low complexity" evidence="4">
    <location>
        <begin position="475"/>
        <end position="487"/>
    </location>
</feature>
<dbReference type="PANTHER" id="PTHR18921">
    <property type="entry name" value="MYOSIN HEAVY CHAIN - RELATED"/>
    <property type="match status" value="1"/>
</dbReference>
<proteinExistence type="predicted"/>
<protein>
    <recommendedName>
        <fullName evidence="5">GRIP domain-containing protein</fullName>
    </recommendedName>
</protein>
<keyword evidence="3" id="KW-0175">Coiled coil</keyword>
<name>A0A0D2LDN8_HYPSF</name>
<reference evidence="7" key="1">
    <citation type="submission" date="2014-04" db="EMBL/GenBank/DDBJ databases">
        <title>Evolutionary Origins and Diversification of the Mycorrhizal Mutualists.</title>
        <authorList>
            <consortium name="DOE Joint Genome Institute"/>
            <consortium name="Mycorrhizal Genomics Consortium"/>
            <person name="Kohler A."/>
            <person name="Kuo A."/>
            <person name="Nagy L.G."/>
            <person name="Floudas D."/>
            <person name="Copeland A."/>
            <person name="Barry K.W."/>
            <person name="Cichocki N."/>
            <person name="Veneault-Fourrey C."/>
            <person name="LaButti K."/>
            <person name="Lindquist E.A."/>
            <person name="Lipzen A."/>
            <person name="Lundell T."/>
            <person name="Morin E."/>
            <person name="Murat C."/>
            <person name="Riley R."/>
            <person name="Ohm R."/>
            <person name="Sun H."/>
            <person name="Tunlid A."/>
            <person name="Henrissat B."/>
            <person name="Grigoriev I.V."/>
            <person name="Hibbett D.S."/>
            <person name="Martin F."/>
        </authorList>
    </citation>
    <scope>NUCLEOTIDE SEQUENCE [LARGE SCALE GENOMIC DNA]</scope>
    <source>
        <strain evidence="7">FD-334 SS-4</strain>
    </source>
</reference>
<dbReference type="PANTHER" id="PTHR18921:SF2">
    <property type="entry name" value="THYROID RECEPTOR-INTERACTING PROTEIN 11"/>
    <property type="match status" value="1"/>
</dbReference>
<dbReference type="Proteomes" id="UP000054270">
    <property type="component" value="Unassembled WGS sequence"/>
</dbReference>
<dbReference type="InterPro" id="IPR000237">
    <property type="entry name" value="GRIP_dom"/>
</dbReference>
<evidence type="ECO:0000256" key="1">
    <source>
        <dbReference type="ARBA" id="ARBA00004555"/>
    </source>
</evidence>
<dbReference type="GO" id="GO:0005794">
    <property type="term" value="C:Golgi apparatus"/>
    <property type="evidence" value="ECO:0007669"/>
    <property type="project" value="UniProtKB-SubCell"/>
</dbReference>
<comment type="subcellular location">
    <subcellularLocation>
        <location evidence="1">Golgi apparatus</location>
    </subcellularLocation>
</comment>
<keyword evidence="2" id="KW-0333">Golgi apparatus</keyword>
<dbReference type="EMBL" id="KN817531">
    <property type="protein sequence ID" value="KJA25537.1"/>
    <property type="molecule type" value="Genomic_DNA"/>
</dbReference>
<feature type="compositionally biased region" description="Low complexity" evidence="4">
    <location>
        <begin position="1"/>
        <end position="14"/>
    </location>
</feature>
<evidence type="ECO:0000313" key="7">
    <source>
        <dbReference type="Proteomes" id="UP000054270"/>
    </source>
</evidence>
<gene>
    <name evidence="6" type="ORF">HYPSUDRAFT_37527</name>
</gene>
<dbReference type="GO" id="GO:0031267">
    <property type="term" value="F:small GTPase binding"/>
    <property type="evidence" value="ECO:0007669"/>
    <property type="project" value="TreeGrafter"/>
</dbReference>
<feature type="compositionally biased region" description="Low complexity" evidence="4">
    <location>
        <begin position="446"/>
        <end position="466"/>
    </location>
</feature>
<dbReference type="PROSITE" id="PS50913">
    <property type="entry name" value="GRIP"/>
    <property type="match status" value="1"/>
</dbReference>
<dbReference type="GO" id="GO:0007030">
    <property type="term" value="P:Golgi organization"/>
    <property type="evidence" value="ECO:0007669"/>
    <property type="project" value="TreeGrafter"/>
</dbReference>
<dbReference type="Pfam" id="PF10375">
    <property type="entry name" value="GRAB"/>
    <property type="match status" value="1"/>
</dbReference>
<evidence type="ECO:0000256" key="2">
    <source>
        <dbReference type="ARBA" id="ARBA00023034"/>
    </source>
</evidence>
<evidence type="ECO:0000313" key="6">
    <source>
        <dbReference type="EMBL" id="KJA25537.1"/>
    </source>
</evidence>
<feature type="region of interest" description="Disordered" evidence="4">
    <location>
        <begin position="435"/>
        <end position="509"/>
    </location>
</feature>
<feature type="compositionally biased region" description="Low complexity" evidence="4">
    <location>
        <begin position="395"/>
        <end position="406"/>
    </location>
</feature>
<dbReference type="GO" id="GO:0006888">
    <property type="term" value="P:endoplasmic reticulum to Golgi vesicle-mediated transport"/>
    <property type="evidence" value="ECO:0007669"/>
    <property type="project" value="TreeGrafter"/>
</dbReference>
<dbReference type="STRING" id="945553.A0A0D2LDN8"/>
<feature type="region of interest" description="Disordered" evidence="4">
    <location>
        <begin position="385"/>
        <end position="418"/>
    </location>
</feature>
<feature type="region of interest" description="Disordered" evidence="4">
    <location>
        <begin position="1"/>
        <end position="75"/>
    </location>
</feature>
<dbReference type="AlphaFoldDB" id="A0A0D2LDN8"/>
<evidence type="ECO:0000256" key="3">
    <source>
        <dbReference type="ARBA" id="ARBA00023054"/>
    </source>
</evidence>
<dbReference type="OrthoDB" id="425925at2759"/>
<keyword evidence="7" id="KW-1185">Reference proteome</keyword>
<feature type="compositionally biased region" description="Basic and acidic residues" evidence="4">
    <location>
        <begin position="20"/>
        <end position="32"/>
    </location>
</feature>
<evidence type="ECO:0000256" key="4">
    <source>
        <dbReference type="SAM" id="MobiDB-lite"/>
    </source>
</evidence>